<dbReference type="InterPro" id="IPR001498">
    <property type="entry name" value="Impact_N"/>
</dbReference>
<name>A0A437PR15_9BACT</name>
<keyword evidence="4" id="KW-1185">Reference proteome</keyword>
<dbReference type="Pfam" id="PF01205">
    <property type="entry name" value="Impact_N"/>
    <property type="match status" value="1"/>
</dbReference>
<gene>
    <name evidence="3" type="ORF">EOJ36_06610</name>
</gene>
<dbReference type="OrthoDB" id="9813771at2"/>
<proteinExistence type="inferred from homology"/>
<dbReference type="GO" id="GO:0005737">
    <property type="term" value="C:cytoplasm"/>
    <property type="evidence" value="ECO:0007669"/>
    <property type="project" value="TreeGrafter"/>
</dbReference>
<comment type="similarity">
    <text evidence="1">Belongs to the IMPACT family.</text>
</comment>
<accession>A0A437PR15</accession>
<feature type="domain" description="Impact N-terminal" evidence="2">
    <location>
        <begin position="21"/>
        <end position="126"/>
    </location>
</feature>
<comment type="caution">
    <text evidence="3">The sequence shown here is derived from an EMBL/GenBank/DDBJ whole genome shotgun (WGS) entry which is preliminary data.</text>
</comment>
<dbReference type="InterPro" id="IPR036956">
    <property type="entry name" value="Impact_N_sf"/>
</dbReference>
<dbReference type="EMBL" id="SACY01000003">
    <property type="protein sequence ID" value="RVU24680.1"/>
    <property type="molecule type" value="Genomic_DNA"/>
</dbReference>
<dbReference type="InterPro" id="IPR023582">
    <property type="entry name" value="Impact"/>
</dbReference>
<protein>
    <submittedName>
        <fullName evidence="3">YigZ family protein</fullName>
    </submittedName>
</protein>
<dbReference type="PANTHER" id="PTHR16301:SF20">
    <property type="entry name" value="IMPACT FAMILY MEMBER YIGZ"/>
    <property type="match status" value="1"/>
</dbReference>
<sequence>MSTPTSYLTLIGNSEGLYKDKGSKFIAYAYPVKDLEEIKTYIQLLKEEHPKSRHVCYAYRLGFTPEEARSNDDGEPSGSAGKPILNTILSNNLYYTLVAVVRYFGGTLLGVPGLIHAYKEASLDALKEENIYIKEPEKIIQIEIGYAELNDLMKIIKKYPVRIVKQEINNLCTFELAFKLSDEEMVMKKLEDFNKLGLTSHNS</sequence>
<dbReference type="InterPro" id="IPR020568">
    <property type="entry name" value="Ribosomal_Su5_D2-typ_SF"/>
</dbReference>
<dbReference type="GO" id="GO:0006446">
    <property type="term" value="P:regulation of translational initiation"/>
    <property type="evidence" value="ECO:0007669"/>
    <property type="project" value="TreeGrafter"/>
</dbReference>
<evidence type="ECO:0000259" key="2">
    <source>
        <dbReference type="Pfam" id="PF01205"/>
    </source>
</evidence>
<dbReference type="Gene3D" id="3.30.230.30">
    <property type="entry name" value="Impact, N-terminal domain"/>
    <property type="match status" value="1"/>
</dbReference>
<evidence type="ECO:0000313" key="4">
    <source>
        <dbReference type="Proteomes" id="UP000282832"/>
    </source>
</evidence>
<organism evidence="3 4">
    <name type="scientific">Sandaracinomonas limnophila</name>
    <dbReference type="NCBI Taxonomy" id="1862386"/>
    <lineage>
        <taxon>Bacteria</taxon>
        <taxon>Pseudomonadati</taxon>
        <taxon>Bacteroidota</taxon>
        <taxon>Cytophagia</taxon>
        <taxon>Cytophagales</taxon>
        <taxon>Flectobacillaceae</taxon>
        <taxon>Sandaracinomonas</taxon>
    </lineage>
</organism>
<dbReference type="AlphaFoldDB" id="A0A437PR15"/>
<dbReference type="RefSeq" id="WP_127803620.1">
    <property type="nucleotide sequence ID" value="NZ_SACY01000003.1"/>
</dbReference>
<dbReference type="PANTHER" id="PTHR16301">
    <property type="entry name" value="IMPACT-RELATED"/>
    <property type="match status" value="1"/>
</dbReference>
<dbReference type="Proteomes" id="UP000282832">
    <property type="component" value="Unassembled WGS sequence"/>
</dbReference>
<reference evidence="3 4" key="1">
    <citation type="submission" date="2019-01" db="EMBL/GenBank/DDBJ databases">
        <authorList>
            <person name="Chen W.-M."/>
        </authorList>
    </citation>
    <scope>NUCLEOTIDE SEQUENCE [LARGE SCALE GENOMIC DNA]</scope>
    <source>
        <strain evidence="3 4">FSY-15</strain>
    </source>
</reference>
<evidence type="ECO:0000313" key="3">
    <source>
        <dbReference type="EMBL" id="RVU24680.1"/>
    </source>
</evidence>
<dbReference type="SUPFAM" id="SSF54211">
    <property type="entry name" value="Ribosomal protein S5 domain 2-like"/>
    <property type="match status" value="1"/>
</dbReference>
<evidence type="ECO:0000256" key="1">
    <source>
        <dbReference type="ARBA" id="ARBA00007665"/>
    </source>
</evidence>